<dbReference type="Pfam" id="PF07661">
    <property type="entry name" value="MORN_2"/>
    <property type="match status" value="3"/>
</dbReference>
<dbReference type="Gene3D" id="2.20.110.10">
    <property type="entry name" value="Histone H3 K4-specific methyltransferase SET7/9 N-terminal domain"/>
    <property type="match status" value="1"/>
</dbReference>
<dbReference type="Proteomes" id="UP000232122">
    <property type="component" value="Unassembled WGS sequence"/>
</dbReference>
<keyword evidence="3" id="KW-1185">Reference proteome</keyword>
<dbReference type="AlphaFoldDB" id="A0A2N0BGF4"/>
<dbReference type="RefSeq" id="WP_100748158.1">
    <property type="nucleotide sequence ID" value="NZ_NPEF02000046.1"/>
</dbReference>
<gene>
    <name evidence="1" type="ORF">CH379_019875</name>
    <name evidence="2" type="ORF">CH379_20715</name>
</gene>
<protein>
    <submittedName>
        <fullName evidence="2">Membrane-binding protein</fullName>
    </submittedName>
</protein>
<accession>A0A2N0B3G6</accession>
<sequence>MKIGKFVILFLFFSNSIFSEPPRPANVPRAAQYDEKQNLFVLKERDGEIQKETQWDIQGVLESETYSIGELDDYTNYIKGRWYSRKQYYGFSITKGKELPPREKPSPIPKEAEFNFEFRKWELGELKDGKKEGVWKLWWPSGESAGTVEYKNGQYDGKLHMIWENGKTQEICMYVSGKRNGEQLIYHESGNLNEKVKYVNGLEEEDWLKYFDSGDLQYKVSFSKGIALMQERYENGKLKERKYYNKDKKVIKHEKF</sequence>
<dbReference type="OrthoDB" id="341423at2"/>
<name>A0A2N0BGF4_9LEPT</name>
<reference evidence="2" key="1">
    <citation type="submission" date="2017-07" db="EMBL/GenBank/DDBJ databases">
        <title>Leptospira spp. isolated from tropical soils.</title>
        <authorList>
            <person name="Thibeaux R."/>
            <person name="Iraola G."/>
            <person name="Ferres I."/>
            <person name="Bierque E."/>
            <person name="Girault D."/>
            <person name="Soupe-Gilbert M.-E."/>
            <person name="Picardeau M."/>
            <person name="Goarant C."/>
        </authorList>
    </citation>
    <scope>NUCLEOTIDE SEQUENCE [LARGE SCALE GENOMIC DNA]</scope>
    <source>
        <strain evidence="2">ATI7-C-A5</strain>
    </source>
</reference>
<comment type="caution">
    <text evidence="2">The sequence shown here is derived from an EMBL/GenBank/DDBJ whole genome shotgun (WGS) entry which is preliminary data.</text>
</comment>
<accession>A0A2N0BGF4</accession>
<evidence type="ECO:0000313" key="1">
    <source>
        <dbReference type="EMBL" id="MDV6237890.1"/>
    </source>
</evidence>
<dbReference type="EMBL" id="NPEF02000046">
    <property type="protein sequence ID" value="MDV6237890.1"/>
    <property type="molecule type" value="Genomic_DNA"/>
</dbReference>
<evidence type="ECO:0000313" key="3">
    <source>
        <dbReference type="Proteomes" id="UP000232122"/>
    </source>
</evidence>
<proteinExistence type="predicted"/>
<evidence type="ECO:0000313" key="2">
    <source>
        <dbReference type="EMBL" id="PJZ91074.1"/>
    </source>
</evidence>
<reference evidence="1" key="3">
    <citation type="submission" date="2023-10" db="EMBL/GenBank/DDBJ databases">
        <authorList>
            <person name="Picardeau M."/>
            <person name="Thibeaux R."/>
        </authorList>
    </citation>
    <scope>NUCLEOTIDE SEQUENCE</scope>
    <source>
        <strain evidence="1">ATI7-C-A5</strain>
    </source>
</reference>
<reference evidence="1 3" key="2">
    <citation type="journal article" date="2018" name="Microb. Genom.">
        <title>Deciphering the unexplored Leptospira diversity from soils uncovers genomic evolution to virulence.</title>
        <authorList>
            <person name="Thibeaux R."/>
            <person name="Iraola G."/>
            <person name="Ferres I."/>
            <person name="Bierque E."/>
            <person name="Girault D."/>
            <person name="Soupe-Gilbert M.E."/>
            <person name="Picardeau M."/>
            <person name="Goarant C."/>
        </authorList>
    </citation>
    <scope>NUCLEOTIDE SEQUENCE [LARGE SCALE GENOMIC DNA]</scope>
    <source>
        <strain evidence="1 3">ATI7-C-A5</strain>
    </source>
</reference>
<dbReference type="InterPro" id="IPR011652">
    <property type="entry name" value="MORN_2"/>
</dbReference>
<organism evidence="2">
    <name type="scientific">Leptospira ellisii</name>
    <dbReference type="NCBI Taxonomy" id="2023197"/>
    <lineage>
        <taxon>Bacteria</taxon>
        <taxon>Pseudomonadati</taxon>
        <taxon>Spirochaetota</taxon>
        <taxon>Spirochaetia</taxon>
        <taxon>Leptospirales</taxon>
        <taxon>Leptospiraceae</taxon>
        <taxon>Leptospira</taxon>
    </lineage>
</organism>
<dbReference type="EMBL" id="NPEF01000388">
    <property type="protein sequence ID" value="PJZ91074.1"/>
    <property type="molecule type" value="Genomic_DNA"/>
</dbReference>
<dbReference type="SUPFAM" id="SSF82185">
    <property type="entry name" value="Histone H3 K4-specific methyltransferase SET7/9 N-terminal domain"/>
    <property type="match status" value="1"/>
</dbReference>